<proteinExistence type="predicted"/>
<evidence type="ECO:0000256" key="2">
    <source>
        <dbReference type="ARBA" id="ARBA00023054"/>
    </source>
</evidence>
<feature type="region of interest" description="Disordered" evidence="4">
    <location>
        <begin position="279"/>
        <end position="382"/>
    </location>
</feature>
<feature type="coiled-coil region" evidence="3">
    <location>
        <begin position="492"/>
        <end position="526"/>
    </location>
</feature>
<dbReference type="InterPro" id="IPR042142">
    <property type="entry name" value="CARD_CARD9"/>
</dbReference>
<dbReference type="Gene3D" id="1.10.533.10">
    <property type="entry name" value="Death Domain, Fas"/>
    <property type="match status" value="1"/>
</dbReference>
<dbReference type="PROSITE" id="PS50209">
    <property type="entry name" value="CARD"/>
    <property type="match status" value="1"/>
</dbReference>
<evidence type="ECO:0000256" key="4">
    <source>
        <dbReference type="SAM" id="MobiDB-lite"/>
    </source>
</evidence>
<sequence length="646" mass="68730">MSDYENEDECWSGLEGFRVKLISVIDPARITPYLRQCKVLSPDDEEQVLSDPSLVIRKRKVGVLLDILQRTGHKGYVAFLESLELYYPQLYKKVTGKEPTRVFSVIIDASGESGLTQLLMSEVMKLQKKAQDLTALLGSKDDLIKELRVKDGLLRKHQERAQRLKEACEAGGRELQRCKDENYDLALRLARQSEERGTALMRNRDLQLEVPGGGAAGRAGGRAAGPRAGLTGGPADRSAQAQPHEGRGRLLGGAQAHAEAPARHGAAAQPGAAVGAAAGEGAAAGPGAGPGGLRAGGASGASTAQPGGGPPAPPPRHPLPWRHRRGGRTRAAPTSRCWRRTGGRRSGTSRSRPAPCSPCARTCARPRPSAPGYAARGGGGGLASQRCVPPGPFLQARPGWPAGPAPSACSPGWVQGPGPGPGLAGLRAAGLAAVSPPQCLEEKEVFELQCLALRKDSKMYKDRIEAILRQMEEVAVERDQAIVTREELHAQQARSLQEKDVLRKQVRELSEKVDELQLQLFQREGQLLALEDRLRRQQLDTPVLVGLPGVGGPSVRATPVPPWGPGLCPLWGRCVPRDRRGPRRSRRSPALPEPPPSCWWAQGLAGCSGCCDGARGLPGGWAGLGPFSTPTPASLLTDASSVTPEL</sequence>
<feature type="compositionally biased region" description="Low complexity" evidence="4">
    <location>
        <begin position="365"/>
        <end position="374"/>
    </location>
</feature>
<dbReference type="SUPFAM" id="SSF47986">
    <property type="entry name" value="DEATH domain"/>
    <property type="match status" value="1"/>
</dbReference>
<keyword evidence="2 3" id="KW-0175">Coiled coil</keyword>
<dbReference type="GO" id="GO:0042981">
    <property type="term" value="P:regulation of apoptotic process"/>
    <property type="evidence" value="ECO:0007669"/>
    <property type="project" value="InterPro"/>
</dbReference>
<dbReference type="InterPro" id="IPR001315">
    <property type="entry name" value="CARD"/>
</dbReference>
<feature type="compositionally biased region" description="Low complexity" evidence="4">
    <location>
        <begin position="224"/>
        <end position="235"/>
    </location>
</feature>
<feature type="domain" description="CARD" evidence="5">
    <location>
        <begin position="6"/>
        <end position="98"/>
    </location>
</feature>
<reference evidence="6" key="1">
    <citation type="submission" date="2025-08" db="UniProtKB">
        <authorList>
            <consortium name="Ensembl"/>
        </authorList>
    </citation>
    <scope>IDENTIFICATION</scope>
</reference>
<feature type="coiled-coil region" evidence="3">
    <location>
        <begin position="154"/>
        <end position="181"/>
    </location>
</feature>
<evidence type="ECO:0000313" key="7">
    <source>
        <dbReference type="Proteomes" id="UP000694727"/>
    </source>
</evidence>
<evidence type="ECO:0000256" key="3">
    <source>
        <dbReference type="SAM" id="Coils"/>
    </source>
</evidence>
<accession>A0A8D0QS94</accession>
<evidence type="ECO:0000259" key="5">
    <source>
        <dbReference type="PROSITE" id="PS50209"/>
    </source>
</evidence>
<keyword evidence="1" id="KW-0597">Phosphoprotein</keyword>
<dbReference type="PANTHER" id="PTHR14559:SF3">
    <property type="entry name" value="CASPASE RECRUITMENT DOMAIN-CONTAINING PROTEIN 9"/>
    <property type="match status" value="1"/>
</dbReference>
<dbReference type="Pfam" id="PF00619">
    <property type="entry name" value="CARD"/>
    <property type="match status" value="1"/>
</dbReference>
<feature type="compositionally biased region" description="Gly residues" evidence="4">
    <location>
        <begin position="211"/>
        <end position="223"/>
    </location>
</feature>
<feature type="compositionally biased region" description="Basic and acidic residues" evidence="4">
    <location>
        <begin position="198"/>
        <end position="207"/>
    </location>
</feature>
<dbReference type="PANTHER" id="PTHR14559">
    <property type="entry name" value="CASPASE RECRUITMENT DOMAIN FAMILY"/>
    <property type="match status" value="1"/>
</dbReference>
<dbReference type="Ensembl" id="ENSSSCT00025015192.1">
    <property type="protein sequence ID" value="ENSSSCP00025005948.1"/>
    <property type="gene ID" value="ENSSSCG00025011487.1"/>
</dbReference>
<feature type="compositionally biased region" description="Gly residues" evidence="4">
    <location>
        <begin position="282"/>
        <end position="299"/>
    </location>
</feature>
<evidence type="ECO:0000256" key="1">
    <source>
        <dbReference type="ARBA" id="ARBA00022553"/>
    </source>
</evidence>
<feature type="compositionally biased region" description="Basic residues" evidence="4">
    <location>
        <begin position="319"/>
        <end position="328"/>
    </location>
</feature>
<dbReference type="AlphaFoldDB" id="A0A8D0QS94"/>
<feature type="region of interest" description="Disordered" evidence="4">
    <location>
        <begin position="252"/>
        <end position="271"/>
    </location>
</feature>
<dbReference type="FunFam" id="1.10.533.10:FF:000003">
    <property type="entry name" value="Caspase recruitment domain family, member 11"/>
    <property type="match status" value="1"/>
</dbReference>
<evidence type="ECO:0000313" key="6">
    <source>
        <dbReference type="Ensembl" id="ENSSSCP00025005948.1"/>
    </source>
</evidence>
<protein>
    <submittedName>
        <fullName evidence="6">Caspase recruitment domain family member 9</fullName>
    </submittedName>
</protein>
<feature type="compositionally biased region" description="Pro residues" evidence="4">
    <location>
        <begin position="308"/>
        <end position="318"/>
    </location>
</feature>
<dbReference type="CDD" id="cd08809">
    <property type="entry name" value="CARD_CARD9"/>
    <property type="match status" value="1"/>
</dbReference>
<feature type="region of interest" description="Disordered" evidence="4">
    <location>
        <begin position="198"/>
        <end position="247"/>
    </location>
</feature>
<dbReference type="Proteomes" id="UP000694727">
    <property type="component" value="Unplaced"/>
</dbReference>
<organism evidence="6 7">
    <name type="scientific">Sus scrofa</name>
    <name type="common">Pig</name>
    <dbReference type="NCBI Taxonomy" id="9823"/>
    <lineage>
        <taxon>Eukaryota</taxon>
        <taxon>Metazoa</taxon>
        <taxon>Chordata</taxon>
        <taxon>Craniata</taxon>
        <taxon>Vertebrata</taxon>
        <taxon>Euteleostomi</taxon>
        <taxon>Mammalia</taxon>
        <taxon>Eutheria</taxon>
        <taxon>Laurasiatheria</taxon>
        <taxon>Artiodactyla</taxon>
        <taxon>Suina</taxon>
        <taxon>Suidae</taxon>
        <taxon>Sus</taxon>
    </lineage>
</organism>
<name>A0A8D0QS94_PIG</name>
<dbReference type="InterPro" id="IPR011029">
    <property type="entry name" value="DEATH-like_dom_sf"/>
</dbReference>